<accession>A0A6A3E9Y2</accession>
<sequence>MRLLIAHHEVRHRQSRWPSLVVPTICDFLWLVTKFGIEYDSNTCAVFGSMLAAIGAAVVESKQLQHSH</sequence>
<dbReference type="EMBL" id="QXGF01001547">
    <property type="protein sequence ID" value="KAE8929273.1"/>
    <property type="molecule type" value="Genomic_DNA"/>
</dbReference>
<evidence type="ECO:0000313" key="1">
    <source>
        <dbReference type="EMBL" id="KAE8929273.1"/>
    </source>
</evidence>
<dbReference type="EMBL" id="QXGA01001401">
    <property type="protein sequence ID" value="KAE9120051.1"/>
    <property type="molecule type" value="Genomic_DNA"/>
</dbReference>
<proteinExistence type="predicted"/>
<organism evidence="1 3">
    <name type="scientific">Phytophthora fragariae</name>
    <dbReference type="NCBI Taxonomy" id="53985"/>
    <lineage>
        <taxon>Eukaryota</taxon>
        <taxon>Sar</taxon>
        <taxon>Stramenopiles</taxon>
        <taxon>Oomycota</taxon>
        <taxon>Peronosporomycetes</taxon>
        <taxon>Peronosporales</taxon>
        <taxon>Peronosporaceae</taxon>
        <taxon>Phytophthora</taxon>
    </lineage>
</organism>
<protein>
    <submittedName>
        <fullName evidence="1">Uncharacterized protein</fullName>
    </submittedName>
</protein>
<gene>
    <name evidence="2" type="ORF">PF006_g18218</name>
    <name evidence="1" type="ORF">PF009_g20613</name>
</gene>
<dbReference type="Proteomes" id="UP000440732">
    <property type="component" value="Unassembled WGS sequence"/>
</dbReference>
<dbReference type="Proteomes" id="UP000429523">
    <property type="component" value="Unassembled WGS sequence"/>
</dbReference>
<comment type="caution">
    <text evidence="1">The sequence shown here is derived from an EMBL/GenBank/DDBJ whole genome shotgun (WGS) entry which is preliminary data.</text>
</comment>
<dbReference type="AlphaFoldDB" id="A0A6A3E9Y2"/>
<evidence type="ECO:0000313" key="4">
    <source>
        <dbReference type="Proteomes" id="UP000440732"/>
    </source>
</evidence>
<evidence type="ECO:0000313" key="2">
    <source>
        <dbReference type="EMBL" id="KAE9120051.1"/>
    </source>
</evidence>
<reference evidence="3 4" key="1">
    <citation type="submission" date="2018-08" db="EMBL/GenBank/DDBJ databases">
        <title>Genomic investigation of the strawberry pathogen Phytophthora fragariae indicates pathogenicity is determined by transcriptional variation in three key races.</title>
        <authorList>
            <person name="Adams T.M."/>
            <person name="Armitage A.D."/>
            <person name="Sobczyk M.K."/>
            <person name="Bates H.J."/>
            <person name="Dunwell J.M."/>
            <person name="Nellist C.F."/>
            <person name="Harrison R.J."/>
        </authorList>
    </citation>
    <scope>NUCLEOTIDE SEQUENCE [LARGE SCALE GENOMIC DNA]</scope>
    <source>
        <strain evidence="2 4">NOV-5</strain>
        <strain evidence="1 3">NOV-9</strain>
    </source>
</reference>
<evidence type="ECO:0000313" key="3">
    <source>
        <dbReference type="Proteomes" id="UP000429523"/>
    </source>
</evidence>
<name>A0A6A3E9Y2_9STRA</name>